<dbReference type="AlphaFoldDB" id="A0A3E2W9I5"/>
<dbReference type="EMBL" id="QVFB01000001">
    <property type="protein sequence ID" value="RGC21644.1"/>
    <property type="molecule type" value="Genomic_DNA"/>
</dbReference>
<proteinExistence type="predicted"/>
<protein>
    <submittedName>
        <fullName evidence="1">Uncharacterized protein</fullName>
    </submittedName>
</protein>
<name>A0A3E2W9I5_9FIRM</name>
<dbReference type="Proteomes" id="UP000260733">
    <property type="component" value="Unassembled WGS sequence"/>
</dbReference>
<evidence type="ECO:0000313" key="2">
    <source>
        <dbReference type="Proteomes" id="UP000260733"/>
    </source>
</evidence>
<accession>A0A3E2W9I5</accession>
<sequence>MQYTSVNSLLPISGTASLQAAVYDQWEQKTPGTAGRFMWQSGKTQNSTTYYYNHSGAREQEEFLLEYKFLHLLMPKGKIVKLLTMRRSFLRAV</sequence>
<evidence type="ECO:0000313" key="1">
    <source>
        <dbReference type="EMBL" id="RGC21644.1"/>
    </source>
</evidence>
<reference evidence="1 2" key="1">
    <citation type="submission" date="2018-08" db="EMBL/GenBank/DDBJ databases">
        <title>A genome reference for cultivated species of the human gut microbiota.</title>
        <authorList>
            <person name="Zou Y."/>
            <person name="Xue W."/>
            <person name="Luo G."/>
        </authorList>
    </citation>
    <scope>NUCLEOTIDE SEQUENCE [LARGE SCALE GENOMIC DNA]</scope>
    <source>
        <strain evidence="1 2">AM37-13AC</strain>
    </source>
</reference>
<organism evidence="1 2">
    <name type="scientific">Faecalibacterium prausnitzii</name>
    <dbReference type="NCBI Taxonomy" id="853"/>
    <lineage>
        <taxon>Bacteria</taxon>
        <taxon>Bacillati</taxon>
        <taxon>Bacillota</taxon>
        <taxon>Clostridia</taxon>
        <taxon>Eubacteriales</taxon>
        <taxon>Oscillospiraceae</taxon>
        <taxon>Faecalibacterium</taxon>
    </lineage>
</organism>
<gene>
    <name evidence="1" type="ORF">DW855_00895</name>
</gene>
<comment type="caution">
    <text evidence="1">The sequence shown here is derived from an EMBL/GenBank/DDBJ whole genome shotgun (WGS) entry which is preliminary data.</text>
</comment>